<evidence type="ECO:0000256" key="1">
    <source>
        <dbReference type="SAM" id="MobiDB-lite"/>
    </source>
</evidence>
<organism evidence="3 4">
    <name type="scientific">Plutella xylostella</name>
    <name type="common">Diamondback moth</name>
    <name type="synonym">Plutella maculipennis</name>
    <dbReference type="NCBI Taxonomy" id="51655"/>
    <lineage>
        <taxon>Eukaryota</taxon>
        <taxon>Metazoa</taxon>
        <taxon>Ecdysozoa</taxon>
        <taxon>Arthropoda</taxon>
        <taxon>Hexapoda</taxon>
        <taxon>Insecta</taxon>
        <taxon>Pterygota</taxon>
        <taxon>Neoptera</taxon>
        <taxon>Endopterygota</taxon>
        <taxon>Lepidoptera</taxon>
        <taxon>Glossata</taxon>
        <taxon>Ditrysia</taxon>
        <taxon>Yponomeutoidea</taxon>
        <taxon>Plutellidae</taxon>
        <taxon>Plutella</taxon>
    </lineage>
</organism>
<feature type="region of interest" description="Disordered" evidence="1">
    <location>
        <begin position="85"/>
        <end position="104"/>
    </location>
</feature>
<gene>
    <name evidence="3" type="ORF">JYU34_011724</name>
</gene>
<dbReference type="Proteomes" id="UP000823941">
    <property type="component" value="Chromosome 16"/>
</dbReference>
<accession>A0ABQ7QDG1</accession>
<sequence>MVAGSASPPASHSSAVSVASSLSVSRLLGLLVVAAYLPSFPQTSNTFCTCLHLTPLTFSDMVAGSASPPASHSSAVSVASSLSVSGYRSSWNSSDLRGTVIDTT</sequence>
<keyword evidence="4" id="KW-1185">Reference proteome</keyword>
<keyword evidence="2" id="KW-0812">Transmembrane</keyword>
<proteinExistence type="predicted"/>
<feature type="compositionally biased region" description="Polar residues" evidence="1">
    <location>
        <begin position="91"/>
        <end position="104"/>
    </location>
</feature>
<evidence type="ECO:0000313" key="4">
    <source>
        <dbReference type="Proteomes" id="UP000823941"/>
    </source>
</evidence>
<keyword evidence="2" id="KW-0472">Membrane</keyword>
<dbReference type="EMBL" id="JAHIBW010000016">
    <property type="protein sequence ID" value="KAG7303257.1"/>
    <property type="molecule type" value="Genomic_DNA"/>
</dbReference>
<reference evidence="3 4" key="1">
    <citation type="submission" date="2021-06" db="EMBL/GenBank/DDBJ databases">
        <title>A haploid diamondback moth (Plutella xylostella L.) genome assembly resolves 31 chromosomes and identifies a diamide resistance mutation.</title>
        <authorList>
            <person name="Ward C.M."/>
            <person name="Perry K.D."/>
            <person name="Baker G."/>
            <person name="Powis K."/>
            <person name="Heckel D.G."/>
            <person name="Baxter S.W."/>
        </authorList>
    </citation>
    <scope>NUCLEOTIDE SEQUENCE [LARGE SCALE GENOMIC DNA]</scope>
    <source>
        <strain evidence="3 4">LV</strain>
        <tissue evidence="3">Single pupa</tissue>
    </source>
</reference>
<evidence type="ECO:0000313" key="3">
    <source>
        <dbReference type="EMBL" id="KAG7303257.1"/>
    </source>
</evidence>
<name>A0ABQ7QDG1_PLUXY</name>
<comment type="caution">
    <text evidence="3">The sequence shown here is derived from an EMBL/GenBank/DDBJ whole genome shotgun (WGS) entry which is preliminary data.</text>
</comment>
<keyword evidence="2" id="KW-1133">Transmembrane helix</keyword>
<protein>
    <recommendedName>
        <fullName evidence="5">Secreted protein</fullName>
    </recommendedName>
</protein>
<evidence type="ECO:0000256" key="2">
    <source>
        <dbReference type="SAM" id="Phobius"/>
    </source>
</evidence>
<feature type="transmembrane region" description="Helical" evidence="2">
    <location>
        <begin position="15"/>
        <end position="37"/>
    </location>
</feature>
<evidence type="ECO:0008006" key="5">
    <source>
        <dbReference type="Google" id="ProtNLM"/>
    </source>
</evidence>